<dbReference type="EMBL" id="CP144749">
    <property type="protein sequence ID" value="WVZ77356.1"/>
    <property type="molecule type" value="Genomic_DNA"/>
</dbReference>
<keyword evidence="1" id="KW-1133">Transmembrane helix</keyword>
<keyword evidence="3" id="KW-1185">Reference proteome</keyword>
<feature type="non-terminal residue" evidence="2">
    <location>
        <position position="69"/>
    </location>
</feature>
<reference evidence="2 3" key="1">
    <citation type="submission" date="2024-02" db="EMBL/GenBank/DDBJ databases">
        <title>High-quality chromosome-scale genome assembly of Pensacola bahiagrass (Paspalum notatum Flugge var. saurae).</title>
        <authorList>
            <person name="Vega J.M."/>
            <person name="Podio M."/>
            <person name="Orjuela J."/>
            <person name="Siena L.A."/>
            <person name="Pessino S.C."/>
            <person name="Combes M.C."/>
            <person name="Mariac C."/>
            <person name="Albertini E."/>
            <person name="Pupilli F."/>
            <person name="Ortiz J.P.A."/>
            <person name="Leblanc O."/>
        </authorList>
    </citation>
    <scope>NUCLEOTIDE SEQUENCE [LARGE SCALE GENOMIC DNA]</scope>
    <source>
        <strain evidence="2">R1</strain>
        <tissue evidence="2">Leaf</tissue>
    </source>
</reference>
<proteinExistence type="predicted"/>
<feature type="transmembrane region" description="Helical" evidence="1">
    <location>
        <begin position="27"/>
        <end position="45"/>
    </location>
</feature>
<evidence type="ECO:0000313" key="2">
    <source>
        <dbReference type="EMBL" id="WVZ77356.1"/>
    </source>
</evidence>
<protein>
    <submittedName>
        <fullName evidence="2">Uncharacterized protein</fullName>
    </submittedName>
</protein>
<evidence type="ECO:0000313" key="3">
    <source>
        <dbReference type="Proteomes" id="UP001341281"/>
    </source>
</evidence>
<dbReference type="Proteomes" id="UP001341281">
    <property type="component" value="Chromosome 05"/>
</dbReference>
<gene>
    <name evidence="2" type="ORF">U9M48_025234</name>
</gene>
<dbReference type="AlphaFoldDB" id="A0AAQ3TQ31"/>
<organism evidence="2 3">
    <name type="scientific">Paspalum notatum var. saurae</name>
    <dbReference type="NCBI Taxonomy" id="547442"/>
    <lineage>
        <taxon>Eukaryota</taxon>
        <taxon>Viridiplantae</taxon>
        <taxon>Streptophyta</taxon>
        <taxon>Embryophyta</taxon>
        <taxon>Tracheophyta</taxon>
        <taxon>Spermatophyta</taxon>
        <taxon>Magnoliopsida</taxon>
        <taxon>Liliopsida</taxon>
        <taxon>Poales</taxon>
        <taxon>Poaceae</taxon>
        <taxon>PACMAD clade</taxon>
        <taxon>Panicoideae</taxon>
        <taxon>Andropogonodae</taxon>
        <taxon>Paspaleae</taxon>
        <taxon>Paspalinae</taxon>
        <taxon>Paspalum</taxon>
    </lineage>
</organism>
<evidence type="ECO:0000256" key="1">
    <source>
        <dbReference type="SAM" id="Phobius"/>
    </source>
</evidence>
<keyword evidence="1" id="KW-0812">Transmembrane</keyword>
<accession>A0AAQ3TQ31</accession>
<keyword evidence="1" id="KW-0472">Membrane</keyword>
<sequence length="69" mass="7963">HSIQIYPFDGLWLASCMFVGKMNSKATVTPILFAVLLGCVVFLACERRCDERREQKQDYLDIVPEELVR</sequence>
<name>A0AAQ3TQ31_PASNO</name>